<feature type="chain" id="PRO_5013821585" evidence="1">
    <location>
        <begin position="26"/>
        <end position="480"/>
    </location>
</feature>
<keyword evidence="3" id="KW-1185">Reference proteome</keyword>
<dbReference type="OrthoDB" id="5168289at2"/>
<dbReference type="RefSeq" id="WP_090585571.1">
    <property type="nucleotide sequence ID" value="NZ_CP104302.1"/>
</dbReference>
<comment type="caution">
    <text evidence="2">The sequence shown here is derived from an EMBL/GenBank/DDBJ whole genome shotgun (WGS) entry which is preliminary data.</text>
</comment>
<gene>
    <name evidence="2" type="ORF">CQY22_011025</name>
</gene>
<reference evidence="2 3" key="1">
    <citation type="journal article" date="2017" name="Infect. Genet. Evol.">
        <title>The new phylogeny of the genus Mycobacterium: The old and the news.</title>
        <authorList>
            <person name="Tortoli E."/>
            <person name="Fedrizzi T."/>
            <person name="Meehan C.J."/>
            <person name="Trovato A."/>
            <person name="Grottola A."/>
            <person name="Giacobazzi E."/>
            <person name="Serpini G.F."/>
            <person name="Tagliazucchi S."/>
            <person name="Fabio A."/>
            <person name="Bettua C."/>
            <person name="Bertorelli R."/>
            <person name="Frascaro F."/>
            <person name="De Sanctis V."/>
            <person name="Pecorari M."/>
            <person name="Jousson O."/>
            <person name="Segata N."/>
            <person name="Cirillo D.M."/>
        </authorList>
    </citation>
    <scope>NUCLEOTIDE SEQUENCE [LARGE SCALE GENOMIC DNA]</scope>
    <source>
        <strain evidence="2 3">CIP1034565</strain>
    </source>
</reference>
<dbReference type="SUPFAM" id="SSF55486">
    <property type="entry name" value="Metalloproteases ('zincins'), catalytic domain"/>
    <property type="match status" value="1"/>
</dbReference>
<feature type="signal peptide" evidence="1">
    <location>
        <begin position="1"/>
        <end position="25"/>
    </location>
</feature>
<keyword evidence="1" id="KW-0732">Signal</keyword>
<dbReference type="EMBL" id="PDCN02000013">
    <property type="protein sequence ID" value="PIB74898.1"/>
    <property type="molecule type" value="Genomic_DNA"/>
</dbReference>
<name>A0A2G5P968_9MYCO</name>
<evidence type="ECO:0000313" key="2">
    <source>
        <dbReference type="EMBL" id="PIB74898.1"/>
    </source>
</evidence>
<evidence type="ECO:0000313" key="3">
    <source>
        <dbReference type="Proteomes" id="UP000230551"/>
    </source>
</evidence>
<proteinExistence type="predicted"/>
<dbReference type="STRING" id="85968.GCA_900073015_00524"/>
<dbReference type="AlphaFoldDB" id="A0A2G5P968"/>
<organism evidence="2 3">
    <name type="scientific">Mycolicibacterium brumae</name>
    <dbReference type="NCBI Taxonomy" id="85968"/>
    <lineage>
        <taxon>Bacteria</taxon>
        <taxon>Bacillati</taxon>
        <taxon>Actinomycetota</taxon>
        <taxon>Actinomycetes</taxon>
        <taxon>Mycobacteriales</taxon>
        <taxon>Mycobacteriaceae</taxon>
        <taxon>Mycolicibacterium</taxon>
    </lineage>
</organism>
<protein>
    <submittedName>
        <fullName evidence="2">Peptidase</fullName>
    </submittedName>
</protein>
<dbReference type="Proteomes" id="UP000230551">
    <property type="component" value="Unassembled WGS sequence"/>
</dbReference>
<sequence length="480" mass="51004">MRSPRLRAVLALAGIAVVVSGCAHRVDGEPVSVFSDPFQVAGMPAEDGPSGLRPDATPPTRTVVNTDGGESDHLGAQAVSDIEQYWEYAFPETFAGEFTPVDQAVSWDADDYDAQFCGFSTYGLVNAGFCRPEKTIGWDRGVLLPALRRSHGDMAITMVLAHEYGHSVQLQGGLAQPKTPTLVAEQQADCLAGAYIRWVAEGNSARFTVSTGDGLNDLLATLLSIRDPVMTELDVMVQGPGNEHGSAFERISAFEFGFTDGPSACVVIDAEEIEQRRGDLPQELRMDQTGELEITEQSVRTMFDALNALYTPEQPPTLSFAPAGQTCADARPSPPVSYCPAADTITVDLPALVALGTPTDDDDAATMVGDNSAYSVLFSRYALAIQHRRELDLDSAEAALRTGCMTGVSIAKLAEGVDVDDSRVKLAAGDLDEAVSGLLTNGLVASDVNGDTVPAGFSRVSAFRTGVLGGDLDQCVNRYR</sequence>
<accession>A0A2G5P968</accession>
<dbReference type="PROSITE" id="PS51257">
    <property type="entry name" value="PROKAR_LIPOPROTEIN"/>
    <property type="match status" value="1"/>
</dbReference>
<evidence type="ECO:0000256" key="1">
    <source>
        <dbReference type="SAM" id="SignalP"/>
    </source>
</evidence>